<dbReference type="PANTHER" id="PTHR30408">
    <property type="entry name" value="TYPE-1 RESTRICTION ENZYME ECOKI SPECIFICITY PROTEIN"/>
    <property type="match status" value="1"/>
</dbReference>
<accession>A0A238YZT3</accession>
<dbReference type="RefSeq" id="WP_089371236.1">
    <property type="nucleotide sequence ID" value="NZ_BMEP01000001.1"/>
</dbReference>
<evidence type="ECO:0000256" key="3">
    <source>
        <dbReference type="ARBA" id="ARBA00023125"/>
    </source>
</evidence>
<dbReference type="PANTHER" id="PTHR30408:SF13">
    <property type="entry name" value="TYPE I RESTRICTION ENZYME HINDI SPECIFICITY SUBUNIT"/>
    <property type="match status" value="1"/>
</dbReference>
<feature type="domain" description="Type I restriction modification DNA specificity" evidence="4">
    <location>
        <begin position="22"/>
        <end position="197"/>
    </location>
</feature>
<keyword evidence="2" id="KW-0680">Restriction system</keyword>
<name>A0A238YZT3_9FLAO</name>
<evidence type="ECO:0000313" key="5">
    <source>
        <dbReference type="EMBL" id="SNR76665.1"/>
    </source>
</evidence>
<gene>
    <name evidence="5" type="ORF">SAMN06265376_102497</name>
</gene>
<keyword evidence="6" id="KW-1185">Reference proteome</keyword>
<dbReference type="CDD" id="cd17517">
    <property type="entry name" value="RMtype1_S_EcoKI_StySPI-TRD2-CR2_like"/>
    <property type="match status" value="1"/>
</dbReference>
<dbReference type="AlphaFoldDB" id="A0A238YZT3"/>
<dbReference type="Pfam" id="PF01420">
    <property type="entry name" value="Methylase_S"/>
    <property type="match status" value="2"/>
</dbReference>
<evidence type="ECO:0000259" key="4">
    <source>
        <dbReference type="Pfam" id="PF01420"/>
    </source>
</evidence>
<evidence type="ECO:0000313" key="6">
    <source>
        <dbReference type="Proteomes" id="UP000198379"/>
    </source>
</evidence>
<dbReference type="Gene3D" id="1.10.287.1120">
    <property type="entry name" value="Bipartite methylase S protein"/>
    <property type="match status" value="1"/>
</dbReference>
<comment type="similarity">
    <text evidence="1">Belongs to the type-I restriction system S methylase family.</text>
</comment>
<dbReference type="GO" id="GO:0003677">
    <property type="term" value="F:DNA binding"/>
    <property type="evidence" value="ECO:0007669"/>
    <property type="project" value="UniProtKB-KW"/>
</dbReference>
<keyword evidence="3" id="KW-0238">DNA-binding</keyword>
<dbReference type="SUPFAM" id="SSF116734">
    <property type="entry name" value="DNA methylase specificity domain"/>
    <property type="match status" value="2"/>
</dbReference>
<evidence type="ECO:0000256" key="2">
    <source>
        <dbReference type="ARBA" id="ARBA00022747"/>
    </source>
</evidence>
<evidence type="ECO:0000256" key="1">
    <source>
        <dbReference type="ARBA" id="ARBA00010923"/>
    </source>
</evidence>
<feature type="domain" description="Type I restriction modification DNA specificity" evidence="4">
    <location>
        <begin position="224"/>
        <end position="365"/>
    </location>
</feature>
<dbReference type="InterPro" id="IPR000055">
    <property type="entry name" value="Restrct_endonuc_typeI_TRD"/>
</dbReference>
<organism evidence="5 6">
    <name type="scientific">Dokdonia pacifica</name>
    <dbReference type="NCBI Taxonomy" id="1627892"/>
    <lineage>
        <taxon>Bacteria</taxon>
        <taxon>Pseudomonadati</taxon>
        <taxon>Bacteroidota</taxon>
        <taxon>Flavobacteriia</taxon>
        <taxon>Flavobacteriales</taxon>
        <taxon>Flavobacteriaceae</taxon>
        <taxon>Dokdonia</taxon>
    </lineage>
</organism>
<dbReference type="InterPro" id="IPR044946">
    <property type="entry name" value="Restrct_endonuc_typeI_TRD_sf"/>
</dbReference>
<sequence length="390" mass="44858">MSEQLKPELRFPEFDGDWFETSLEQLMTFKNGVNAGKENYGFGYKFINVLDIIENDFIVHDLINDSVNISKDEFEKNIVEYGDILFQRSSETRAEVGQANVYIDEQRPATFGGFVIRGKKKSDYNPFFMNYLLKTRQSRLEIMKKSGGSTRYNVGQSTLSEVVITTTAIDEQQKIANFLKAIDKRIKLLKAKKDALEDYKTSIMQKLFSQEIRFKQEDGSDFPEWEEKALFQISNKTSSNIAANSLDEDGGDFKIYGATGFLQKVDFYTEEQEYISIVKDGAGVGRVLLCDAYSSVLGTLDIIRTIEENDLRFLYELLQNMRFERYVSGSTIPHIYFKDYSKAKFLIPHPDEQKKVSSFAKKLDLRINVLDSLVNDSAKLKESLLQKMFL</sequence>
<dbReference type="EMBL" id="FZNY01000002">
    <property type="protein sequence ID" value="SNR76665.1"/>
    <property type="molecule type" value="Genomic_DNA"/>
</dbReference>
<dbReference type="OrthoDB" id="667970at2"/>
<dbReference type="Proteomes" id="UP000198379">
    <property type="component" value="Unassembled WGS sequence"/>
</dbReference>
<dbReference type="GO" id="GO:0009307">
    <property type="term" value="P:DNA restriction-modification system"/>
    <property type="evidence" value="ECO:0007669"/>
    <property type="project" value="UniProtKB-KW"/>
</dbReference>
<proteinExistence type="inferred from homology"/>
<reference evidence="5 6" key="1">
    <citation type="submission" date="2017-06" db="EMBL/GenBank/DDBJ databases">
        <authorList>
            <person name="Kim H.J."/>
            <person name="Triplett B.A."/>
        </authorList>
    </citation>
    <scope>NUCLEOTIDE SEQUENCE [LARGE SCALE GENOMIC DNA]</scope>
    <source>
        <strain evidence="5 6">DSM 25597</strain>
    </source>
</reference>
<dbReference type="InterPro" id="IPR052021">
    <property type="entry name" value="Type-I_RS_S_subunit"/>
</dbReference>
<dbReference type="Gene3D" id="3.90.220.20">
    <property type="entry name" value="DNA methylase specificity domains"/>
    <property type="match status" value="2"/>
</dbReference>
<protein>
    <submittedName>
        <fullName evidence="5">Type I restriction enzyme, S subunit</fullName>
    </submittedName>
</protein>